<dbReference type="RefSeq" id="WP_241409333.1">
    <property type="nucleotide sequence ID" value="NZ_JAKZGO010000001.1"/>
</dbReference>
<dbReference type="EMBL" id="JAKZGO010000001">
    <property type="protein sequence ID" value="MCH7411952.1"/>
    <property type="molecule type" value="Genomic_DNA"/>
</dbReference>
<keyword evidence="3" id="KW-1185">Reference proteome</keyword>
<reference evidence="2" key="1">
    <citation type="submission" date="2022-03" db="EMBL/GenBank/DDBJ databases">
        <title>De novo assembled genomes of Belliella spp. (Cyclobacteriaceae) strains.</title>
        <authorList>
            <person name="Szabo A."/>
            <person name="Korponai K."/>
            <person name="Felfoldi T."/>
        </authorList>
    </citation>
    <scope>NUCLEOTIDE SEQUENCE</scope>
    <source>
        <strain evidence="2">DSM 111903</strain>
    </source>
</reference>
<organism evidence="2 3">
    <name type="scientific">Belliella alkalica</name>
    <dbReference type="NCBI Taxonomy" id="1730871"/>
    <lineage>
        <taxon>Bacteria</taxon>
        <taxon>Pseudomonadati</taxon>
        <taxon>Bacteroidota</taxon>
        <taxon>Cytophagia</taxon>
        <taxon>Cytophagales</taxon>
        <taxon>Cyclobacteriaceae</taxon>
        <taxon>Belliella</taxon>
    </lineage>
</organism>
<keyword evidence="1" id="KW-0812">Transmembrane</keyword>
<sequence>MTYDIIVSGLGCAGFSFMYYLLSSPLKDQKILCIDSSKKDQNDRTWCYWSEDKLDIHPNQSDLVSWKSLKLEGNIQSNISLNKFSYFHIKSSDFYKEMRARIAFNSNITFVNEVIQSVEKSNSGSYIFTTKSNATFEGTTVINSIPQILSPFPEKVMKQEFVGWKIKTKSEYFDPKQMVLMDFEENTQNIPFSFFYILPYSKSEALVEYTTYTKTGVNIEEMKNTLKRYIEKKFSGDFVITFEESGAIPMSTKDFTNSDDPNWINVGTIGGCTKPSTGYTFHTIQKHSKMIVDGLSFGRNKTKLSWNRANRFRFYDNILLNIAAKWPDKLPAIFQEMFSKNSGDQVLKFLNEETRFLEEFNILRKLSFGIFIKSLWNYEKH</sequence>
<keyword evidence="1" id="KW-0472">Membrane</keyword>
<accession>A0ABS9V6A4</accession>
<dbReference type="InterPro" id="IPR036188">
    <property type="entry name" value="FAD/NAD-bd_sf"/>
</dbReference>
<dbReference type="Proteomes" id="UP001165430">
    <property type="component" value="Unassembled WGS sequence"/>
</dbReference>
<proteinExistence type="predicted"/>
<keyword evidence="1" id="KW-1133">Transmembrane helix</keyword>
<dbReference type="Pfam" id="PF05834">
    <property type="entry name" value="Lycopene_cycl"/>
    <property type="match status" value="1"/>
</dbReference>
<gene>
    <name evidence="2" type="ORF">MM213_00535</name>
</gene>
<comment type="caution">
    <text evidence="2">The sequence shown here is derived from an EMBL/GenBank/DDBJ whole genome shotgun (WGS) entry which is preliminary data.</text>
</comment>
<evidence type="ECO:0000256" key="1">
    <source>
        <dbReference type="SAM" id="Phobius"/>
    </source>
</evidence>
<dbReference type="SUPFAM" id="SSF51905">
    <property type="entry name" value="FAD/NAD(P)-binding domain"/>
    <property type="match status" value="1"/>
</dbReference>
<evidence type="ECO:0000313" key="3">
    <source>
        <dbReference type="Proteomes" id="UP001165430"/>
    </source>
</evidence>
<evidence type="ECO:0000313" key="2">
    <source>
        <dbReference type="EMBL" id="MCH7411952.1"/>
    </source>
</evidence>
<protein>
    <submittedName>
        <fullName evidence="2">Lycopene cyclase family protein</fullName>
    </submittedName>
</protein>
<feature type="transmembrane region" description="Helical" evidence="1">
    <location>
        <begin position="6"/>
        <end position="22"/>
    </location>
</feature>
<name>A0ABS9V6A4_9BACT</name>